<dbReference type="CDD" id="cd02440">
    <property type="entry name" value="AdoMet_MTases"/>
    <property type="match status" value="1"/>
</dbReference>
<name>A0A162L1D6_9PROT</name>
<evidence type="ECO:0000256" key="3">
    <source>
        <dbReference type="ARBA" id="ARBA00022691"/>
    </source>
</evidence>
<dbReference type="GO" id="GO:0008757">
    <property type="term" value="F:S-adenosylmethionine-dependent methyltransferase activity"/>
    <property type="evidence" value="ECO:0007669"/>
    <property type="project" value="TreeGrafter"/>
</dbReference>
<reference evidence="5 6" key="1">
    <citation type="submission" date="2015-12" db="EMBL/GenBank/DDBJ databases">
        <title>Genome sequence of Tistrella mobilis MCCC 1A02139.</title>
        <authorList>
            <person name="Lu L."/>
            <person name="Lai Q."/>
            <person name="Shao Z."/>
            <person name="Qian P."/>
        </authorList>
    </citation>
    <scope>NUCLEOTIDE SEQUENCE [LARGE SCALE GENOMIC DNA]</scope>
    <source>
        <strain evidence="5 6">MCCC 1A02139</strain>
    </source>
</reference>
<protein>
    <submittedName>
        <fullName evidence="4 5">Methyltransferase</fullName>
    </submittedName>
</protein>
<comment type="caution">
    <text evidence="5">The sequence shown here is derived from an EMBL/GenBank/DDBJ whole genome shotgun (WGS) entry which is preliminary data.</text>
</comment>
<evidence type="ECO:0000313" key="7">
    <source>
        <dbReference type="Proteomes" id="UP000257706"/>
    </source>
</evidence>
<keyword evidence="2 5" id="KW-0808">Transferase</keyword>
<dbReference type="PANTHER" id="PTHR10509">
    <property type="entry name" value="O-METHYLTRANSFERASE-RELATED"/>
    <property type="match status" value="1"/>
</dbReference>
<dbReference type="InterPro" id="IPR029063">
    <property type="entry name" value="SAM-dependent_MTases_sf"/>
</dbReference>
<keyword evidence="1 5" id="KW-0489">Methyltransferase</keyword>
<dbReference type="GO" id="GO:0008171">
    <property type="term" value="F:O-methyltransferase activity"/>
    <property type="evidence" value="ECO:0007669"/>
    <property type="project" value="InterPro"/>
</dbReference>
<evidence type="ECO:0000313" key="6">
    <source>
        <dbReference type="Proteomes" id="UP000075787"/>
    </source>
</evidence>
<accession>A0A162L1D6</accession>
<dbReference type="GO" id="GO:0032259">
    <property type="term" value="P:methylation"/>
    <property type="evidence" value="ECO:0007669"/>
    <property type="project" value="UniProtKB-KW"/>
</dbReference>
<reference evidence="4 7" key="2">
    <citation type="journal article" date="2018" name="Nat. Biotechnol.">
        <title>A standardized bacterial taxonomy based on genome phylogeny substantially revises the tree of life.</title>
        <authorList>
            <person name="Parks D.H."/>
            <person name="Chuvochina M."/>
            <person name="Waite D.W."/>
            <person name="Rinke C."/>
            <person name="Skarshewski A."/>
            <person name="Chaumeil P.A."/>
            <person name="Hugenholtz P."/>
        </authorList>
    </citation>
    <scope>NUCLEOTIDE SEQUENCE [LARGE SCALE GENOMIC DNA]</scope>
    <source>
        <strain evidence="4">UBA8739</strain>
    </source>
</reference>
<dbReference type="EMBL" id="DMAI01000356">
    <property type="protein sequence ID" value="HAE50120.1"/>
    <property type="molecule type" value="Genomic_DNA"/>
</dbReference>
<dbReference type="RefSeq" id="WP_062763903.1">
    <property type="nucleotide sequence ID" value="NZ_CP121027.1"/>
</dbReference>
<dbReference type="Gene3D" id="3.40.50.150">
    <property type="entry name" value="Vaccinia Virus protein VP39"/>
    <property type="match status" value="1"/>
</dbReference>
<dbReference type="SUPFAM" id="SSF53335">
    <property type="entry name" value="S-adenosyl-L-methionine-dependent methyltransferases"/>
    <property type="match status" value="1"/>
</dbReference>
<dbReference type="InterPro" id="IPR050362">
    <property type="entry name" value="Cation-dep_OMT"/>
</dbReference>
<dbReference type="PROSITE" id="PS51682">
    <property type="entry name" value="SAM_OMT_I"/>
    <property type="match status" value="1"/>
</dbReference>
<organism evidence="5 6">
    <name type="scientific">Tistrella mobilis</name>
    <dbReference type="NCBI Taxonomy" id="171437"/>
    <lineage>
        <taxon>Bacteria</taxon>
        <taxon>Pseudomonadati</taxon>
        <taxon>Pseudomonadota</taxon>
        <taxon>Alphaproteobacteria</taxon>
        <taxon>Geminicoccales</taxon>
        <taxon>Geminicoccaceae</taxon>
        <taxon>Tistrella</taxon>
    </lineage>
</organism>
<gene>
    <name evidence="5" type="ORF">AUP44_27550</name>
    <name evidence="4" type="ORF">DCK97_22145</name>
</gene>
<dbReference type="EMBL" id="LPZR01000147">
    <property type="protein sequence ID" value="KYO52712.1"/>
    <property type="molecule type" value="Genomic_DNA"/>
</dbReference>
<evidence type="ECO:0000313" key="5">
    <source>
        <dbReference type="EMBL" id="KYO52712.1"/>
    </source>
</evidence>
<dbReference type="GeneID" id="97243527"/>
<dbReference type="AlphaFoldDB" id="A0A162L1D6"/>
<dbReference type="InterPro" id="IPR002935">
    <property type="entry name" value="SAM_O-MeTrfase"/>
</dbReference>
<evidence type="ECO:0000256" key="2">
    <source>
        <dbReference type="ARBA" id="ARBA00022679"/>
    </source>
</evidence>
<dbReference type="Pfam" id="PF01596">
    <property type="entry name" value="Methyltransf_3"/>
    <property type="match status" value="1"/>
</dbReference>
<proteinExistence type="predicted"/>
<keyword evidence="3" id="KW-0949">S-adenosyl-L-methionine</keyword>
<dbReference type="Proteomes" id="UP000075787">
    <property type="component" value="Unassembled WGS sequence"/>
</dbReference>
<dbReference type="Proteomes" id="UP000257706">
    <property type="component" value="Unassembled WGS sequence"/>
</dbReference>
<dbReference type="OrthoDB" id="9799672at2"/>
<dbReference type="PANTHER" id="PTHR10509:SF14">
    <property type="entry name" value="CAFFEOYL-COA O-METHYLTRANSFERASE 3-RELATED"/>
    <property type="match status" value="1"/>
</dbReference>
<evidence type="ECO:0000313" key="4">
    <source>
        <dbReference type="EMBL" id="HAE50120.1"/>
    </source>
</evidence>
<sequence>MTRTDTDRWQAVDLWFADHLLPADPAGEAALAANAAAGLPPHDVSPLQARFLGMVAKMIGARRVLEIGTLGGYSTLHLARALGPAGRVVTLEFNPHHADVARANLAAAGVMDRIDLRVGPAHDHLPDLAAAVEDGSEPPFDLIFIDADKPSNPVYLDWSMMLVRPGSVILADNVVRDGRVTDPDGDASVQGVRSFTGMVAADPRLEATVLQTVGVKGHDGFMLIRVASV</sequence>
<evidence type="ECO:0000256" key="1">
    <source>
        <dbReference type="ARBA" id="ARBA00022603"/>
    </source>
</evidence>